<keyword evidence="3" id="KW-1003">Cell membrane</keyword>
<comment type="caution">
    <text evidence="9">The sequence shown here is derived from an EMBL/GenBank/DDBJ whole genome shotgun (WGS) entry which is preliminary data.</text>
</comment>
<sequence length="499" mass="50756">MSAPDSAETQRPLVALRSAAGAWLIVATVLSSIVGFLDANVINVAVPAIKRDLGGGATELQFVVTGYLLTVASLLLLSGSLSDRFGRRRVLQVGLLVMLLASVLCCVAPTLGWLIAARVVQGAGGALVVPSSLAMLNGTLRMGDRARGIGIWAGLATLGTTVGPFAGGWLVDNASWRWVFLLNIPIIVLALIVLRLVPEVVKKVKTAHADLPGALLAVVGLGGTTYALTAGPSAGWLQPLVVLAGVVGVAALVGLVLVERKSPSPMMRLSLFSSRQFSAINITTVLLYGGMAAAGYLLVLRCELQLGYTAAQAGAVLIPESAVFLLLSPLSGVLVTRIGPRWLMVAGITAVALAFVLLSGASPGQSYVQAILPGALAWGLGAGLLVTPLTASVLAAVRDADLGEASAINDGASRVGALLVTALVPVLIGSTGGMELALAVDRGYSSAMIVMAVLAAASAVVTGIFVSNARGAALQMTPGPRVNSCAIPLVDRPVGTKQP</sequence>
<dbReference type="InterPro" id="IPR011701">
    <property type="entry name" value="MFS"/>
</dbReference>
<dbReference type="SUPFAM" id="SSF103473">
    <property type="entry name" value="MFS general substrate transporter"/>
    <property type="match status" value="1"/>
</dbReference>
<dbReference type="InterPro" id="IPR004638">
    <property type="entry name" value="EmrB-like"/>
</dbReference>
<feature type="transmembrane region" description="Helical" evidence="7">
    <location>
        <begin position="342"/>
        <end position="363"/>
    </location>
</feature>
<dbReference type="RefSeq" id="WP_200555499.1">
    <property type="nucleotide sequence ID" value="NZ_JAEPES010000002.1"/>
</dbReference>
<evidence type="ECO:0000256" key="5">
    <source>
        <dbReference type="ARBA" id="ARBA00022989"/>
    </source>
</evidence>
<dbReference type="Gene3D" id="1.20.1250.20">
    <property type="entry name" value="MFS general substrate transporter like domains"/>
    <property type="match status" value="1"/>
</dbReference>
<feature type="transmembrane region" description="Helical" evidence="7">
    <location>
        <begin position="93"/>
        <end position="116"/>
    </location>
</feature>
<organism evidence="9 10">
    <name type="scientific">Lacisediminihabitans changchengi</name>
    <dbReference type="NCBI Taxonomy" id="2787634"/>
    <lineage>
        <taxon>Bacteria</taxon>
        <taxon>Bacillati</taxon>
        <taxon>Actinomycetota</taxon>
        <taxon>Actinomycetes</taxon>
        <taxon>Micrococcales</taxon>
        <taxon>Microbacteriaceae</taxon>
        <taxon>Lacisediminihabitans</taxon>
    </lineage>
</organism>
<feature type="domain" description="Major facilitator superfamily (MFS) profile" evidence="8">
    <location>
        <begin position="24"/>
        <end position="470"/>
    </location>
</feature>
<dbReference type="GO" id="GO:0022857">
    <property type="term" value="F:transmembrane transporter activity"/>
    <property type="evidence" value="ECO:0007669"/>
    <property type="project" value="InterPro"/>
</dbReference>
<feature type="transmembrane region" description="Helical" evidence="7">
    <location>
        <begin position="236"/>
        <end position="258"/>
    </location>
</feature>
<feature type="transmembrane region" description="Helical" evidence="7">
    <location>
        <begin position="176"/>
        <end position="197"/>
    </location>
</feature>
<dbReference type="PRINTS" id="PR01036">
    <property type="entry name" value="TCRTETB"/>
</dbReference>
<feature type="transmembrane region" description="Helical" evidence="7">
    <location>
        <begin position="62"/>
        <end position="81"/>
    </location>
</feature>
<evidence type="ECO:0000313" key="10">
    <source>
        <dbReference type="Proteomes" id="UP000636458"/>
    </source>
</evidence>
<dbReference type="GO" id="GO:0005886">
    <property type="term" value="C:plasma membrane"/>
    <property type="evidence" value="ECO:0007669"/>
    <property type="project" value="UniProtKB-SubCell"/>
</dbReference>
<evidence type="ECO:0000313" key="9">
    <source>
        <dbReference type="EMBL" id="MBK4347128.1"/>
    </source>
</evidence>
<feature type="transmembrane region" description="Helical" evidence="7">
    <location>
        <begin position="311"/>
        <end position="335"/>
    </location>
</feature>
<keyword evidence="5 7" id="KW-1133">Transmembrane helix</keyword>
<gene>
    <name evidence="9" type="ORF">IV501_05725</name>
</gene>
<dbReference type="InterPro" id="IPR036259">
    <property type="entry name" value="MFS_trans_sf"/>
</dbReference>
<feature type="transmembrane region" description="Helical" evidence="7">
    <location>
        <begin position="446"/>
        <end position="466"/>
    </location>
</feature>
<dbReference type="NCBIfam" id="TIGR00711">
    <property type="entry name" value="efflux_EmrB"/>
    <property type="match status" value="1"/>
</dbReference>
<dbReference type="Proteomes" id="UP000636458">
    <property type="component" value="Unassembled WGS sequence"/>
</dbReference>
<protein>
    <submittedName>
        <fullName evidence="9">MFS transporter</fullName>
    </submittedName>
</protein>
<feature type="transmembrane region" description="Helical" evidence="7">
    <location>
        <begin position="279"/>
        <end position="299"/>
    </location>
</feature>
<evidence type="ECO:0000256" key="2">
    <source>
        <dbReference type="ARBA" id="ARBA00022448"/>
    </source>
</evidence>
<evidence type="ECO:0000259" key="8">
    <source>
        <dbReference type="PROSITE" id="PS50850"/>
    </source>
</evidence>
<feature type="transmembrane region" description="Helical" evidence="7">
    <location>
        <begin position="149"/>
        <end position="170"/>
    </location>
</feature>
<dbReference type="Pfam" id="PF07690">
    <property type="entry name" value="MFS_1"/>
    <property type="match status" value="1"/>
</dbReference>
<evidence type="ECO:0000256" key="1">
    <source>
        <dbReference type="ARBA" id="ARBA00004651"/>
    </source>
</evidence>
<dbReference type="EMBL" id="JAEPES010000002">
    <property type="protein sequence ID" value="MBK4347128.1"/>
    <property type="molecule type" value="Genomic_DNA"/>
</dbReference>
<keyword evidence="6 7" id="KW-0472">Membrane</keyword>
<keyword evidence="4 7" id="KW-0812">Transmembrane</keyword>
<evidence type="ECO:0000256" key="4">
    <source>
        <dbReference type="ARBA" id="ARBA00022692"/>
    </source>
</evidence>
<evidence type="ECO:0000256" key="7">
    <source>
        <dbReference type="SAM" id="Phobius"/>
    </source>
</evidence>
<dbReference type="PANTHER" id="PTHR42718:SF42">
    <property type="entry name" value="EXPORT PROTEIN"/>
    <property type="match status" value="1"/>
</dbReference>
<name>A0A934SK96_9MICO</name>
<keyword evidence="10" id="KW-1185">Reference proteome</keyword>
<dbReference type="InterPro" id="IPR020846">
    <property type="entry name" value="MFS_dom"/>
</dbReference>
<dbReference type="CDD" id="cd17321">
    <property type="entry name" value="MFS_MMR_MDR_like"/>
    <property type="match status" value="1"/>
</dbReference>
<feature type="transmembrane region" description="Helical" evidence="7">
    <location>
        <begin position="21"/>
        <end position="42"/>
    </location>
</feature>
<accession>A0A934SK96</accession>
<feature type="transmembrane region" description="Helical" evidence="7">
    <location>
        <begin position="209"/>
        <end position="230"/>
    </location>
</feature>
<reference evidence="9" key="1">
    <citation type="submission" date="2021-01" db="EMBL/GenBank/DDBJ databases">
        <title>Lacisediminihabitans sp. nov. strain G11-30, isolated from Antarctic Soil.</title>
        <authorList>
            <person name="Li J."/>
        </authorList>
    </citation>
    <scope>NUCLEOTIDE SEQUENCE</scope>
    <source>
        <strain evidence="9">G11-30</strain>
    </source>
</reference>
<keyword evidence="2" id="KW-0813">Transport</keyword>
<feature type="transmembrane region" description="Helical" evidence="7">
    <location>
        <begin position="375"/>
        <end position="397"/>
    </location>
</feature>
<evidence type="ECO:0000256" key="6">
    <source>
        <dbReference type="ARBA" id="ARBA00023136"/>
    </source>
</evidence>
<feature type="transmembrane region" description="Helical" evidence="7">
    <location>
        <begin position="122"/>
        <end position="140"/>
    </location>
</feature>
<dbReference type="Gene3D" id="1.20.1720.10">
    <property type="entry name" value="Multidrug resistance protein D"/>
    <property type="match status" value="1"/>
</dbReference>
<dbReference type="PANTHER" id="PTHR42718">
    <property type="entry name" value="MAJOR FACILITATOR SUPERFAMILY MULTIDRUG TRANSPORTER MFSC"/>
    <property type="match status" value="1"/>
</dbReference>
<feature type="transmembrane region" description="Helical" evidence="7">
    <location>
        <begin position="417"/>
        <end position="440"/>
    </location>
</feature>
<dbReference type="AlphaFoldDB" id="A0A934SK96"/>
<dbReference type="PROSITE" id="PS50850">
    <property type="entry name" value="MFS"/>
    <property type="match status" value="1"/>
</dbReference>
<evidence type="ECO:0000256" key="3">
    <source>
        <dbReference type="ARBA" id="ARBA00022475"/>
    </source>
</evidence>
<proteinExistence type="predicted"/>
<comment type="subcellular location">
    <subcellularLocation>
        <location evidence="1">Cell membrane</location>
        <topology evidence="1">Multi-pass membrane protein</topology>
    </subcellularLocation>
</comment>